<protein>
    <submittedName>
        <fullName evidence="1">Uncharacterized protein</fullName>
    </submittedName>
</protein>
<dbReference type="RefSeq" id="WP_042002322.1">
    <property type="nucleotide sequence ID" value="NZ_CP022382.1"/>
</dbReference>
<gene>
    <name evidence="1" type="ORF">CCAN12_810151</name>
</gene>
<dbReference type="Gene3D" id="3.30.230.10">
    <property type="match status" value="1"/>
</dbReference>
<proteinExistence type="predicted"/>
<dbReference type="NCBIfam" id="NF040656">
    <property type="entry name" value="GHMP_GYDIA"/>
    <property type="match status" value="1"/>
</dbReference>
<dbReference type="AlphaFoldDB" id="A0A0B7HQZ8"/>
<dbReference type="InterPro" id="IPR014721">
    <property type="entry name" value="Ribsml_uS5_D2-typ_fold_subgr"/>
</dbReference>
<dbReference type="EMBL" id="CDOE01000080">
    <property type="protein sequence ID" value="CEN41690.1"/>
    <property type="molecule type" value="Genomic_DNA"/>
</dbReference>
<dbReference type="SUPFAM" id="SSF54211">
    <property type="entry name" value="Ribosomal protein S5 domain 2-like"/>
    <property type="match status" value="1"/>
</dbReference>
<organism evidence="1 2">
    <name type="scientific">Capnocytophaga canimorsus</name>
    <dbReference type="NCBI Taxonomy" id="28188"/>
    <lineage>
        <taxon>Bacteria</taxon>
        <taxon>Pseudomonadati</taxon>
        <taxon>Bacteroidota</taxon>
        <taxon>Flavobacteriia</taxon>
        <taxon>Flavobacteriales</taxon>
        <taxon>Flavobacteriaceae</taxon>
        <taxon>Capnocytophaga</taxon>
    </lineage>
</organism>
<dbReference type="InterPro" id="IPR047765">
    <property type="entry name" value="GHMP_GYDIA-like"/>
</dbReference>
<reference evidence="1 2" key="1">
    <citation type="submission" date="2015-01" db="EMBL/GenBank/DDBJ databases">
        <authorList>
            <person name="Xiang T."/>
            <person name="Song Y."/>
            <person name="Huang L."/>
            <person name="Wang B."/>
            <person name="Wu P."/>
        </authorList>
    </citation>
    <scope>NUCLEOTIDE SEQUENCE [LARGE SCALE GENOMIC DNA]</scope>
    <source>
        <strain evidence="1 2">Cc12</strain>
    </source>
</reference>
<evidence type="ECO:0000313" key="1">
    <source>
        <dbReference type="EMBL" id="CEN41690.1"/>
    </source>
</evidence>
<name>A0A0B7HQZ8_9FLAO</name>
<dbReference type="InterPro" id="IPR020568">
    <property type="entry name" value="Ribosomal_Su5_D2-typ_SF"/>
</dbReference>
<accession>A0A0B7HQZ8</accession>
<dbReference type="GeneID" id="69580604"/>
<evidence type="ECO:0000313" key="2">
    <source>
        <dbReference type="Proteomes" id="UP000044026"/>
    </source>
</evidence>
<dbReference type="Proteomes" id="UP000044026">
    <property type="component" value="Unassembled WGS sequence"/>
</dbReference>
<sequence length="300" mass="33917">MHNNLSFYSHGKLLLTGEYAVLDGALSLALPCQKGQWLKVFPSEKEGVFWKSKDLNGQIWFEKEIFKTSATNDPIAHTLEKILTTALYLNPDFAKKLQNCTVETELEFERNWGLGTSSTLINNIAQWAEVNAFDLLFKGFGGSGYDIACAKSTTPILYQTQNQEPKTYPICFSPDFKKHLFFVHLNQKQDSKVGIAHYKSIKKGKKAFIEKITQITEDVVRSKSFTEFCSCIDLHEQITSDFIGLEPVKSKLFSDFQGSIKSLGAWGGDFVLVACEQPDVKTYFENKGFHTVIAYQEMVL</sequence>